<evidence type="ECO:0008006" key="5">
    <source>
        <dbReference type="Google" id="ProtNLM"/>
    </source>
</evidence>
<proteinExistence type="predicted"/>
<feature type="compositionally biased region" description="Gly residues" evidence="1">
    <location>
        <begin position="73"/>
        <end position="97"/>
    </location>
</feature>
<feature type="compositionally biased region" description="Basic and acidic residues" evidence="1">
    <location>
        <begin position="110"/>
        <end position="121"/>
    </location>
</feature>
<dbReference type="RefSeq" id="WP_163700422.1">
    <property type="nucleotide sequence ID" value="NZ_BLKS01000001.1"/>
</dbReference>
<feature type="region of interest" description="Disordered" evidence="1">
    <location>
        <begin position="39"/>
        <end position="121"/>
    </location>
</feature>
<feature type="chain" id="PRO_5029810634" description="Chitin-binding protein" evidence="2">
    <location>
        <begin position="31"/>
        <end position="198"/>
    </location>
</feature>
<dbReference type="Proteomes" id="UP000465302">
    <property type="component" value="Unassembled WGS sequence"/>
</dbReference>
<evidence type="ECO:0000313" key="3">
    <source>
        <dbReference type="EMBL" id="GFG50013.1"/>
    </source>
</evidence>
<feature type="compositionally biased region" description="Pro residues" evidence="1">
    <location>
        <begin position="50"/>
        <end position="61"/>
    </location>
</feature>
<gene>
    <name evidence="3" type="ORF">MAGR_14540</name>
</gene>
<dbReference type="AlphaFoldDB" id="A0A7I9VXA9"/>
<protein>
    <recommendedName>
        <fullName evidence="5">Chitin-binding protein</fullName>
    </recommendedName>
</protein>
<accession>A0A7I9VXA9</accession>
<feature type="compositionally biased region" description="Gly residues" evidence="1">
    <location>
        <begin position="39"/>
        <end position="49"/>
    </location>
</feature>
<feature type="signal peptide" evidence="2">
    <location>
        <begin position="1"/>
        <end position="30"/>
    </location>
</feature>
<evidence type="ECO:0000256" key="1">
    <source>
        <dbReference type="SAM" id="MobiDB-lite"/>
    </source>
</evidence>
<evidence type="ECO:0000256" key="2">
    <source>
        <dbReference type="SAM" id="SignalP"/>
    </source>
</evidence>
<reference evidence="3 4" key="1">
    <citation type="journal article" date="2019" name="Emerg. Microbes Infect.">
        <title>Comprehensive subspecies identification of 175 nontuberculous mycobacteria species based on 7547 genomic profiles.</title>
        <authorList>
            <person name="Matsumoto Y."/>
            <person name="Kinjo T."/>
            <person name="Motooka D."/>
            <person name="Nabeya D."/>
            <person name="Jung N."/>
            <person name="Uechi K."/>
            <person name="Horii T."/>
            <person name="Iida T."/>
            <person name="Fujita J."/>
            <person name="Nakamura S."/>
        </authorList>
    </citation>
    <scope>NUCLEOTIDE SEQUENCE [LARGE SCALE GENOMIC DNA]</scope>
    <source>
        <strain evidence="3 4">JCM 6377</strain>
    </source>
</reference>
<evidence type="ECO:0000313" key="4">
    <source>
        <dbReference type="Proteomes" id="UP000465302"/>
    </source>
</evidence>
<comment type="caution">
    <text evidence="3">The sequence shown here is derived from an EMBL/GenBank/DDBJ whole genome shotgun (WGS) entry which is preliminary data.</text>
</comment>
<name>A0A7I9VXA9_MYCAG</name>
<dbReference type="EMBL" id="BLKS01000001">
    <property type="protein sequence ID" value="GFG50013.1"/>
    <property type="molecule type" value="Genomic_DNA"/>
</dbReference>
<keyword evidence="2" id="KW-0732">Signal</keyword>
<organism evidence="3 4">
    <name type="scientific">Mycolicibacterium agri</name>
    <name type="common">Mycobacterium agri</name>
    <dbReference type="NCBI Taxonomy" id="36811"/>
    <lineage>
        <taxon>Bacteria</taxon>
        <taxon>Bacillati</taxon>
        <taxon>Actinomycetota</taxon>
        <taxon>Actinomycetes</taxon>
        <taxon>Mycobacteriales</taxon>
        <taxon>Mycobacteriaceae</taxon>
        <taxon>Mycolicibacterium</taxon>
    </lineage>
</organism>
<sequence>MELTQMVAGAALSCTLVAAIIGIGAGVAEAAPPCPPGAHCGGGPDGPGGPGGPGPGGPGPGGPGGHDGPRPGGPGGPGGGGPGGFGPGGPGAHDGPGPGGPGGPPGDFRGGPHDWRPPWNPHENDWRGRFHGAPWGAGLPPWGWGAPPPPVFRGPLPPPWGPPPPPIDYFGFTEQPVWDPGYNQWGFWFFGIWIPLPV</sequence>